<dbReference type="GO" id="GO:0004519">
    <property type="term" value="F:endonuclease activity"/>
    <property type="evidence" value="ECO:0007669"/>
    <property type="project" value="InterPro"/>
</dbReference>
<protein>
    <submittedName>
        <fullName evidence="3">DUF222 domain-containing protein</fullName>
    </submittedName>
</protein>
<dbReference type="Pfam" id="PF01844">
    <property type="entry name" value="HNH"/>
    <property type="match status" value="1"/>
</dbReference>
<evidence type="ECO:0000259" key="2">
    <source>
        <dbReference type="SMART" id="SM00507"/>
    </source>
</evidence>
<dbReference type="InterPro" id="IPR003615">
    <property type="entry name" value="HNH_nuc"/>
</dbReference>
<proteinExistence type="inferred from homology"/>
<dbReference type="Pfam" id="PF02720">
    <property type="entry name" value="DUF222"/>
    <property type="match status" value="1"/>
</dbReference>
<dbReference type="GO" id="GO:0003676">
    <property type="term" value="F:nucleic acid binding"/>
    <property type="evidence" value="ECO:0007669"/>
    <property type="project" value="InterPro"/>
</dbReference>
<gene>
    <name evidence="3" type="ORF">H9L09_06410</name>
</gene>
<comment type="similarity">
    <text evidence="1">Belongs to the Rv1128c/1148c/1588c/1702c/1945/3466 family.</text>
</comment>
<organism evidence="3 4">
    <name type="scientific">Nocardioides mesophilus</name>
    <dbReference type="NCBI Taxonomy" id="433659"/>
    <lineage>
        <taxon>Bacteria</taxon>
        <taxon>Bacillati</taxon>
        <taxon>Actinomycetota</taxon>
        <taxon>Actinomycetes</taxon>
        <taxon>Propionibacteriales</taxon>
        <taxon>Nocardioidaceae</taxon>
        <taxon>Nocardioides</taxon>
    </lineage>
</organism>
<evidence type="ECO:0000313" key="3">
    <source>
        <dbReference type="EMBL" id="QNN54008.1"/>
    </source>
</evidence>
<dbReference type="KEGG" id="nmes:H9L09_06410"/>
<dbReference type="Gene3D" id="1.10.30.50">
    <property type="match status" value="1"/>
</dbReference>
<dbReference type="RefSeq" id="WP_187579850.1">
    <property type="nucleotide sequence ID" value="NZ_CP060713.1"/>
</dbReference>
<dbReference type="GO" id="GO:0008270">
    <property type="term" value="F:zinc ion binding"/>
    <property type="evidence" value="ECO:0007669"/>
    <property type="project" value="InterPro"/>
</dbReference>
<feature type="domain" description="HNH nuclease" evidence="2">
    <location>
        <begin position="349"/>
        <end position="400"/>
    </location>
</feature>
<reference evidence="3 4" key="1">
    <citation type="submission" date="2020-08" db="EMBL/GenBank/DDBJ databases">
        <title>Genome sequence of Nocardioides mesophilus KACC 16243T.</title>
        <authorList>
            <person name="Hyun D.-W."/>
            <person name="Bae J.-W."/>
        </authorList>
    </citation>
    <scope>NUCLEOTIDE SEQUENCE [LARGE SCALE GENOMIC DNA]</scope>
    <source>
        <strain evidence="3 4">KACC 16243</strain>
    </source>
</reference>
<dbReference type="AlphaFoldDB" id="A0A7G9REI3"/>
<evidence type="ECO:0000313" key="4">
    <source>
        <dbReference type="Proteomes" id="UP000515947"/>
    </source>
</evidence>
<dbReference type="EMBL" id="CP060713">
    <property type="protein sequence ID" value="QNN54008.1"/>
    <property type="molecule type" value="Genomic_DNA"/>
</dbReference>
<keyword evidence="4" id="KW-1185">Reference proteome</keyword>
<evidence type="ECO:0000256" key="1">
    <source>
        <dbReference type="ARBA" id="ARBA00023450"/>
    </source>
</evidence>
<sequence>MSVHALHEPELTGWVGEAREATIAAAGVPLGRVGDDELAAALHDVVQLESRLRAFRLSLLHEADCRKLAEETAASGTAAWAAKLTGTTRGVMSGGLWLVRVLNERYNLTRDAFAAGSINEKQVRVIVNAAEDMPEGVSQEDREAAEAGLVELAVDGTNARALRQRARRMLDRISRELADKQESGMLEKEEERAEGETWLTLSDRGDGTFVGKFVIPELQGRMLQNFLERLTSPRRLSRNKAGEEIEDDSVGGTFNGLNWSETLGMGFLELIEHLPEDGWSGVNASLVVTIDLQHLRDGLAAAHLDTGVSVSAGQARRLACEAGLIPAVLGGRSEVLDLGRSMRLANLAIRRAIHLIYDTCAAEGCDRPVAWSEIHHLEPWSEGGVTSLENSVPLCGHHHRRAHDCCYELIRLDTGELRFRYRRRPRSSPPT</sequence>
<name>A0A7G9REI3_9ACTN</name>
<dbReference type="InterPro" id="IPR003870">
    <property type="entry name" value="DUF222"/>
</dbReference>
<accession>A0A7G9REI3</accession>
<dbReference type="CDD" id="cd00085">
    <property type="entry name" value="HNHc"/>
    <property type="match status" value="1"/>
</dbReference>
<dbReference type="SMART" id="SM00507">
    <property type="entry name" value="HNHc"/>
    <property type="match status" value="1"/>
</dbReference>
<dbReference type="InterPro" id="IPR002711">
    <property type="entry name" value="HNH"/>
</dbReference>
<dbReference type="Proteomes" id="UP000515947">
    <property type="component" value="Chromosome"/>
</dbReference>